<accession>F0JE48</accession>
<reference evidence="1 2" key="1">
    <citation type="journal article" date="2011" name="J. Bacteriol.">
        <title>Genome sequence of the mercury-methylating strain Desulfovibrio desulfuricans ND132.</title>
        <authorList>
            <person name="Brown S.D."/>
            <person name="Gilmour C.C."/>
            <person name="Kucken A.M."/>
            <person name="Wall J.D."/>
            <person name="Elias D.A."/>
            <person name="Brandt C.C."/>
            <person name="Podar M."/>
            <person name="Chertkov O."/>
            <person name="Held B."/>
            <person name="Bruce D.C."/>
            <person name="Detter J.C."/>
            <person name="Tapia R."/>
            <person name="Han C.S."/>
            <person name="Goodwin L.A."/>
            <person name="Cheng J.F."/>
            <person name="Pitluck S."/>
            <person name="Woyke T."/>
            <person name="Mikhailova N."/>
            <person name="Ivanova N.N."/>
            <person name="Han J."/>
            <person name="Lucas S."/>
            <person name="Lapidus A.L."/>
            <person name="Land M.L."/>
            <person name="Hauser L.J."/>
            <person name="Palumbo A.V."/>
        </authorList>
    </citation>
    <scope>NUCLEOTIDE SEQUENCE [LARGE SCALE GENOMIC DNA]</scope>
    <source>
        <strain evidence="1 2">ND132</strain>
    </source>
</reference>
<dbReference type="KEGG" id="ddn:DND132_1449"/>
<keyword evidence="2" id="KW-1185">Reference proteome</keyword>
<evidence type="ECO:0000313" key="1">
    <source>
        <dbReference type="EMBL" id="EGB14657.1"/>
    </source>
</evidence>
<evidence type="ECO:0008006" key="3">
    <source>
        <dbReference type="Google" id="ProtNLM"/>
    </source>
</evidence>
<dbReference type="AlphaFoldDB" id="F0JE48"/>
<name>F0JE48_9BACT</name>
<dbReference type="HOGENOM" id="CLU_080965_2_1_7"/>
<protein>
    <recommendedName>
        <fullName evidence="3">Solute-binding protein family 3/N-terminal domain-containing protein</fullName>
    </recommendedName>
</protein>
<dbReference type="SUPFAM" id="SSF53850">
    <property type="entry name" value="Periplasmic binding protein-like II"/>
    <property type="match status" value="1"/>
</dbReference>
<proteinExistence type="predicted"/>
<sequence precursor="true">MDGPRFRAYRRPMPRLPLLPLLLTLIPALLAWPAKAVQARDALVLSAAPAEPVIEGMAVLREAYARLGIQVIFRDYPARRGLAEADAGGADGEAARMGGLGSELPNLIQVRPSIVSVQGVAVTCDPDLTIRDRRDLVPLRIGVHTGLRLSDKLVQGLDRVTQGHWDQLFHLLYLGRLDVIIGYDGIERTQAGHPGAERLRVIRPVRWRVPLYHYLNRRHADLVPRLEAVLERMRINGEMARLRAGAGAAHQRPAE</sequence>
<dbReference type="eggNOG" id="COG0834">
    <property type="taxonomic scope" value="Bacteria"/>
</dbReference>
<dbReference type="STRING" id="641491.DND132_1449"/>
<evidence type="ECO:0000313" key="2">
    <source>
        <dbReference type="Proteomes" id="UP000007845"/>
    </source>
</evidence>
<dbReference type="SMR" id="F0JE48"/>
<organism evidence="1 2">
    <name type="scientific">Pseudodesulfovibrio mercurii</name>
    <dbReference type="NCBI Taxonomy" id="641491"/>
    <lineage>
        <taxon>Bacteria</taxon>
        <taxon>Pseudomonadati</taxon>
        <taxon>Thermodesulfobacteriota</taxon>
        <taxon>Desulfovibrionia</taxon>
        <taxon>Desulfovibrionales</taxon>
        <taxon>Desulfovibrionaceae</taxon>
    </lineage>
</organism>
<gene>
    <name evidence="1" type="ORF">DND132_1449</name>
</gene>
<dbReference type="EMBL" id="CP003220">
    <property type="protein sequence ID" value="EGB14657.1"/>
    <property type="molecule type" value="Genomic_DNA"/>
</dbReference>
<dbReference type="Proteomes" id="UP000007845">
    <property type="component" value="Chromosome"/>
</dbReference>